<accession>A0A1L7CR37</accession>
<dbReference type="AlphaFoldDB" id="A0A1L7CR37"/>
<evidence type="ECO:0000313" key="3">
    <source>
        <dbReference type="Proteomes" id="UP000185434"/>
    </source>
</evidence>
<evidence type="ECO:0000313" key="2">
    <source>
        <dbReference type="EMBL" id="APT88292.1"/>
    </source>
</evidence>
<name>A0A1L7CR37_9CORY</name>
<feature type="compositionally biased region" description="Basic and acidic residues" evidence="1">
    <location>
        <begin position="79"/>
        <end position="91"/>
    </location>
</feature>
<keyword evidence="3" id="KW-1185">Reference proteome</keyword>
<evidence type="ECO:0000256" key="1">
    <source>
        <dbReference type="SAM" id="MobiDB-lite"/>
    </source>
</evidence>
<dbReference type="Proteomes" id="UP000185434">
    <property type="component" value="Chromosome"/>
</dbReference>
<organism evidence="2 3">
    <name type="scientific">Corynebacterium frankenforstense DSM 45800</name>
    <dbReference type="NCBI Taxonomy" id="1437875"/>
    <lineage>
        <taxon>Bacteria</taxon>
        <taxon>Bacillati</taxon>
        <taxon>Actinomycetota</taxon>
        <taxon>Actinomycetes</taxon>
        <taxon>Mycobacteriales</taxon>
        <taxon>Corynebacteriaceae</taxon>
        <taxon>Corynebacterium</taxon>
    </lineage>
</organism>
<proteinExistence type="predicted"/>
<reference evidence="2 3" key="1">
    <citation type="submission" date="2014-08" db="EMBL/GenBank/DDBJ databases">
        <title>Complete genome sequence of Corynebacterium frankenforstense ST18(T) (=DSM 45800(T)), isolated from raw cow milk.</title>
        <authorList>
            <person name="Ruckert C."/>
            <person name="Albersmeier A."/>
            <person name="Winkler A."/>
            <person name="Lipski A."/>
            <person name="Kalinowski J."/>
        </authorList>
    </citation>
    <scope>NUCLEOTIDE SEQUENCE [LARGE SCALE GENOMIC DNA]</scope>
    <source>
        <strain evidence="2 3">ST18</strain>
    </source>
</reference>
<feature type="compositionally biased region" description="Low complexity" evidence="1">
    <location>
        <begin position="34"/>
        <end position="64"/>
    </location>
</feature>
<dbReference type="KEGG" id="cfk:CFRA_02260"/>
<gene>
    <name evidence="2" type="ORF">CFRA_02260</name>
</gene>
<sequence length="218" mass="22884">MTLAAALGTAALTLGACTIGDPEPDAPVLTTRPQTSPAQSSPAASSTAGTSSATSSSTTTKAAGDPNEKLANGDGTYRLTDDAPDPDRPPEDVSATFSNLDDEGFKRLTVTFSDDYMNAYLQHEGAKRSDGLWVSIGGETTDGKDLEGMRCSFKHEIFDEAGVSISRPDPSEGFENNSCKTYVVDLPEDALGPQSVQVTIARPGHKPFVVRQDIINVG</sequence>
<dbReference type="EMBL" id="CP009247">
    <property type="protein sequence ID" value="APT88292.1"/>
    <property type="molecule type" value="Genomic_DNA"/>
</dbReference>
<feature type="region of interest" description="Disordered" evidence="1">
    <location>
        <begin position="16"/>
        <end position="99"/>
    </location>
</feature>
<protein>
    <submittedName>
        <fullName evidence="2">Uncharacterized protein</fullName>
    </submittedName>
</protein>